<name>A0A1I2R934_9LACO</name>
<gene>
    <name evidence="1" type="ORF">SAMN02910432_01087</name>
</gene>
<reference evidence="2" key="1">
    <citation type="submission" date="2016-10" db="EMBL/GenBank/DDBJ databases">
        <authorList>
            <person name="Varghese N."/>
            <person name="Submissions S."/>
        </authorList>
    </citation>
    <scope>NUCLEOTIDE SEQUENCE [LARGE SCALE GENOMIC DNA]</scope>
    <source>
        <strain evidence="2">DSM 20403</strain>
    </source>
</reference>
<protein>
    <submittedName>
        <fullName evidence="1">Uncharacterized protein</fullName>
    </submittedName>
</protein>
<dbReference type="RefSeq" id="WP_052750370.1">
    <property type="nucleotide sequence ID" value="NZ_AYYL01000064.1"/>
</dbReference>
<dbReference type="OrthoDB" id="2303045at2"/>
<evidence type="ECO:0000313" key="2">
    <source>
        <dbReference type="Proteomes" id="UP000182635"/>
    </source>
</evidence>
<evidence type="ECO:0000313" key="1">
    <source>
        <dbReference type="EMBL" id="SFG36982.1"/>
    </source>
</evidence>
<proteinExistence type="predicted"/>
<dbReference type="EMBL" id="FOPI01000015">
    <property type="protein sequence ID" value="SFG36982.1"/>
    <property type="molecule type" value="Genomic_DNA"/>
</dbReference>
<sequence>MNIKYPMLVEQSYKSLKEAGFELTKAEVYRKMIEANIIDRYGKPTDEAIKEGWVKNYDADNPIQKFKQDYGFPFNALDDKHYRLDEQGTVLIDAPGLAIAAAAIQLNPSSSPKAVKVAKCIENELRKKGYLGGDDK</sequence>
<dbReference type="AlphaFoldDB" id="A0A1I2R934"/>
<accession>A0A1I2R934</accession>
<dbReference type="Proteomes" id="UP000182635">
    <property type="component" value="Unassembled WGS sequence"/>
</dbReference>
<organism evidence="1 2">
    <name type="scientific">Ligilactobacillus ruminis DSM 20403 = NBRC 102161</name>
    <dbReference type="NCBI Taxonomy" id="1423798"/>
    <lineage>
        <taxon>Bacteria</taxon>
        <taxon>Bacillati</taxon>
        <taxon>Bacillota</taxon>
        <taxon>Bacilli</taxon>
        <taxon>Lactobacillales</taxon>
        <taxon>Lactobacillaceae</taxon>
        <taxon>Ligilactobacillus</taxon>
    </lineage>
</organism>